<dbReference type="Proteomes" id="UP000824151">
    <property type="component" value="Unassembled WGS sequence"/>
</dbReference>
<protein>
    <recommendedName>
        <fullName evidence="4">Anti-sigma factor</fullName>
    </recommendedName>
</protein>
<dbReference type="AlphaFoldDB" id="A0A9D1UUM4"/>
<dbReference type="EMBL" id="DXGD01000422">
    <property type="protein sequence ID" value="HIX00720.1"/>
    <property type="molecule type" value="Genomic_DNA"/>
</dbReference>
<comment type="caution">
    <text evidence="2">The sequence shown here is derived from an EMBL/GenBank/DDBJ whole genome shotgun (WGS) entry which is preliminary data.</text>
</comment>
<organism evidence="2 3">
    <name type="scientific">Candidatus Nesterenkonia stercoripullorum</name>
    <dbReference type="NCBI Taxonomy" id="2838701"/>
    <lineage>
        <taxon>Bacteria</taxon>
        <taxon>Bacillati</taxon>
        <taxon>Actinomycetota</taxon>
        <taxon>Actinomycetes</taxon>
        <taxon>Micrococcales</taxon>
        <taxon>Micrococcaceae</taxon>
        <taxon>Nesterenkonia</taxon>
    </lineage>
</organism>
<name>A0A9D1UUM4_9MICC</name>
<reference evidence="2" key="1">
    <citation type="journal article" date="2021" name="PeerJ">
        <title>Extensive microbial diversity within the chicken gut microbiome revealed by metagenomics and culture.</title>
        <authorList>
            <person name="Gilroy R."/>
            <person name="Ravi A."/>
            <person name="Getino M."/>
            <person name="Pursley I."/>
            <person name="Horton D.L."/>
            <person name="Alikhan N.F."/>
            <person name="Baker D."/>
            <person name="Gharbi K."/>
            <person name="Hall N."/>
            <person name="Watson M."/>
            <person name="Adriaenssens E.M."/>
            <person name="Foster-Nyarko E."/>
            <person name="Jarju S."/>
            <person name="Secka A."/>
            <person name="Antonio M."/>
            <person name="Oren A."/>
            <person name="Chaudhuri R.R."/>
            <person name="La Ragione R."/>
            <person name="Hildebrand F."/>
            <person name="Pallen M.J."/>
        </authorList>
    </citation>
    <scope>NUCLEOTIDE SEQUENCE</scope>
    <source>
        <strain evidence="2">ChiHejej3B27-3195</strain>
    </source>
</reference>
<gene>
    <name evidence="2" type="ORF">H9871_11335</name>
</gene>
<accession>A0A9D1UUM4</accession>
<evidence type="ECO:0000313" key="3">
    <source>
        <dbReference type="Proteomes" id="UP000824151"/>
    </source>
</evidence>
<sequence length="258" mass="26939">MTYDAASNAERFAELVGGDLRGTLSESEQRELDAICAADASAQAQVSALRETMKHTEGVPRPWDDSLPPARLRETVIGLASDSGPTSEPGRTSETSLPSDTDAVAPASSPRQRPRNVGRLAAAAAVCALAGAGLALGGQALSERPPQGPPGTLGAEEDVEFVEEAADIQVEGFLVAHTWGTETVLEMEGLPVGEEFEVVLVDGTGQDVDSGTFLGTEVDIDCRMNGAVLREDVQRVEVRSVEGALMAAAEVPVAEQED</sequence>
<feature type="compositionally biased region" description="Polar residues" evidence="1">
    <location>
        <begin position="83"/>
        <end position="99"/>
    </location>
</feature>
<reference evidence="2" key="2">
    <citation type="submission" date="2021-04" db="EMBL/GenBank/DDBJ databases">
        <authorList>
            <person name="Gilroy R."/>
        </authorList>
    </citation>
    <scope>NUCLEOTIDE SEQUENCE</scope>
    <source>
        <strain evidence="2">ChiHejej3B27-3195</strain>
    </source>
</reference>
<feature type="region of interest" description="Disordered" evidence="1">
    <location>
        <begin position="78"/>
        <end position="116"/>
    </location>
</feature>
<evidence type="ECO:0000313" key="2">
    <source>
        <dbReference type="EMBL" id="HIX00720.1"/>
    </source>
</evidence>
<evidence type="ECO:0008006" key="4">
    <source>
        <dbReference type="Google" id="ProtNLM"/>
    </source>
</evidence>
<evidence type="ECO:0000256" key="1">
    <source>
        <dbReference type="SAM" id="MobiDB-lite"/>
    </source>
</evidence>
<proteinExistence type="predicted"/>